<dbReference type="Gene3D" id="3.30.9.10">
    <property type="entry name" value="D-Amino Acid Oxidase, subunit A, domain 2"/>
    <property type="match status" value="1"/>
</dbReference>
<dbReference type="InterPro" id="IPR036188">
    <property type="entry name" value="FAD/NAD-bd_sf"/>
</dbReference>
<dbReference type="Gene3D" id="3.50.50.60">
    <property type="entry name" value="FAD/NAD(P)-binding domain"/>
    <property type="match status" value="1"/>
</dbReference>
<evidence type="ECO:0000256" key="1">
    <source>
        <dbReference type="ARBA" id="ARBA00023002"/>
    </source>
</evidence>
<evidence type="ECO:0000313" key="3">
    <source>
        <dbReference type="EMBL" id="MDF9746623.1"/>
    </source>
</evidence>
<keyword evidence="4" id="KW-1185">Reference proteome</keyword>
<dbReference type="SUPFAM" id="SSF51905">
    <property type="entry name" value="FAD/NAD(P)-binding domain"/>
    <property type="match status" value="1"/>
</dbReference>
<comment type="caution">
    <text evidence="3">The sequence shown here is derived from an EMBL/GenBank/DDBJ whole genome shotgun (WGS) entry which is preliminary data.</text>
</comment>
<proteinExistence type="predicted"/>
<evidence type="ECO:0000259" key="2">
    <source>
        <dbReference type="Pfam" id="PF01266"/>
    </source>
</evidence>
<name>A0A9Q4L4C1_9EURY</name>
<keyword evidence="1" id="KW-0560">Oxidoreductase</keyword>
<gene>
    <name evidence="3" type="ORF">NDI89_13620</name>
</gene>
<evidence type="ECO:0000313" key="4">
    <source>
        <dbReference type="Proteomes" id="UP001154061"/>
    </source>
</evidence>
<dbReference type="PANTHER" id="PTHR13847:SF289">
    <property type="entry name" value="GLYCINE OXIDASE"/>
    <property type="match status" value="1"/>
</dbReference>
<reference evidence="3" key="1">
    <citation type="submission" date="2022-06" db="EMBL/GenBank/DDBJ databases">
        <title>Natrinema sp. a new haloarchaeum isolate from saline soil.</title>
        <authorList>
            <person name="Strakova D."/>
            <person name="Galisteo C."/>
            <person name="Sanchez-Porro C."/>
            <person name="Ventosa A."/>
        </authorList>
    </citation>
    <scope>NUCLEOTIDE SEQUENCE</scope>
    <source>
        <strain evidence="3">S1CR25-10</strain>
    </source>
</reference>
<sequence>MDIVIVGGGIIGTAIAARLGDADHDVTLLERSRIGGETTAASAGILMETIVAPTPFDLRFRARSRSVYRRLFDREPLESERIGTVYVAETAAFAERLEESAETLREHGVEASFLAAAAVERLGIDSDGFVGGLHTPNDRVCDATALATRFAACARRNGAEVRIGVTVTDVIARDRDGSVSGIETDGGRLQADCVINATGPWAPKLNDTVGVSLPLGHTLGPMVELEATEPIDGPVTILESKRYVRPTGGTDGDGAWVGEYRTEYIDGQCYDPHRCSVSDDFRETATDVAGVVPALEGTTVVDEWIGLRTVTPDGRPIVGETSVDGFVVACGMSGQGVTLAPAVADVVYDVLEGNVDEDHRLYLSPDRF</sequence>
<organism evidence="3 4">
    <name type="scientific">Natrinema salsiterrestre</name>
    <dbReference type="NCBI Taxonomy" id="2950540"/>
    <lineage>
        <taxon>Archaea</taxon>
        <taxon>Methanobacteriati</taxon>
        <taxon>Methanobacteriota</taxon>
        <taxon>Stenosarchaea group</taxon>
        <taxon>Halobacteria</taxon>
        <taxon>Halobacteriales</taxon>
        <taxon>Natrialbaceae</taxon>
        <taxon>Natrinema</taxon>
    </lineage>
</organism>
<dbReference type="GO" id="GO:0005737">
    <property type="term" value="C:cytoplasm"/>
    <property type="evidence" value="ECO:0007669"/>
    <property type="project" value="TreeGrafter"/>
</dbReference>
<dbReference type="EMBL" id="JAMQOT010000004">
    <property type="protein sequence ID" value="MDF9746623.1"/>
    <property type="molecule type" value="Genomic_DNA"/>
</dbReference>
<dbReference type="AlphaFoldDB" id="A0A9Q4L4C1"/>
<dbReference type="PANTHER" id="PTHR13847">
    <property type="entry name" value="SARCOSINE DEHYDROGENASE-RELATED"/>
    <property type="match status" value="1"/>
</dbReference>
<dbReference type="GO" id="GO:0016491">
    <property type="term" value="F:oxidoreductase activity"/>
    <property type="evidence" value="ECO:0007669"/>
    <property type="project" value="UniProtKB-KW"/>
</dbReference>
<dbReference type="Proteomes" id="UP001154061">
    <property type="component" value="Unassembled WGS sequence"/>
</dbReference>
<dbReference type="InterPro" id="IPR006076">
    <property type="entry name" value="FAD-dep_OxRdtase"/>
</dbReference>
<accession>A0A9Q4L4C1</accession>
<dbReference type="RefSeq" id="WP_277522163.1">
    <property type="nucleotide sequence ID" value="NZ_JAMQOT010000004.1"/>
</dbReference>
<feature type="domain" description="FAD dependent oxidoreductase" evidence="2">
    <location>
        <begin position="2"/>
        <end position="347"/>
    </location>
</feature>
<dbReference type="Pfam" id="PF01266">
    <property type="entry name" value="DAO"/>
    <property type="match status" value="1"/>
</dbReference>
<protein>
    <submittedName>
        <fullName evidence="3">FAD-binding oxidoreductase</fullName>
    </submittedName>
</protein>